<evidence type="ECO:0000313" key="4">
    <source>
        <dbReference type="Proteomes" id="UP000316921"/>
    </source>
</evidence>
<dbReference type="RefSeq" id="WP_145066076.1">
    <property type="nucleotide sequence ID" value="NZ_CP036287.1"/>
</dbReference>
<dbReference type="KEGG" id="pbap:Pla133_27890"/>
<reference evidence="3 4" key="1">
    <citation type="submission" date="2019-02" db="EMBL/GenBank/DDBJ databases">
        <title>Deep-cultivation of Planctomycetes and their phenomic and genomic characterization uncovers novel biology.</title>
        <authorList>
            <person name="Wiegand S."/>
            <person name="Jogler M."/>
            <person name="Boedeker C."/>
            <person name="Pinto D."/>
            <person name="Vollmers J."/>
            <person name="Rivas-Marin E."/>
            <person name="Kohn T."/>
            <person name="Peeters S.H."/>
            <person name="Heuer A."/>
            <person name="Rast P."/>
            <person name="Oberbeckmann S."/>
            <person name="Bunk B."/>
            <person name="Jeske O."/>
            <person name="Meyerdierks A."/>
            <person name="Storesund J.E."/>
            <person name="Kallscheuer N."/>
            <person name="Luecker S."/>
            <person name="Lage O.M."/>
            <person name="Pohl T."/>
            <person name="Merkel B.J."/>
            <person name="Hornburger P."/>
            <person name="Mueller R.-W."/>
            <person name="Bruemmer F."/>
            <person name="Labrenz M."/>
            <person name="Spormann A.M."/>
            <person name="Op den Camp H."/>
            <person name="Overmann J."/>
            <person name="Amann R."/>
            <person name="Jetten M.S.M."/>
            <person name="Mascher T."/>
            <person name="Medema M.H."/>
            <person name="Devos D.P."/>
            <person name="Kaster A.-K."/>
            <person name="Ovreas L."/>
            <person name="Rohde M."/>
            <person name="Galperin M.Y."/>
            <person name="Jogler C."/>
        </authorList>
    </citation>
    <scope>NUCLEOTIDE SEQUENCE [LARGE SCALE GENOMIC DNA]</scope>
    <source>
        <strain evidence="3 4">Pla133</strain>
    </source>
</reference>
<proteinExistence type="predicted"/>
<sequence>MTLKAKIESLDEVPEALREHYSPADGDDGGFKLSVEKSGGLALVSEEGALKAARDARREADEAKRLEREARQRLEAFGDLEPGKARDALAELDKLRKNPPKGGEVDMDAVKRELMEREVKPLLDRARETEEKLKAQAERLSSSYVSAEIKRVLSDPELDGRFGLLGDHMARRIKAQVTDEGVALQVLDRDGQPWSRFDDKGTVTAATVRDLAEELANDREFAPAFGARSKSPHGVNGSGAAGGRKTDNPFKSKTPNVTEISRLARENPAEYARLKAEAGA</sequence>
<feature type="region of interest" description="Disordered" evidence="2">
    <location>
        <begin position="222"/>
        <end position="264"/>
    </location>
</feature>
<keyword evidence="1" id="KW-0175">Coiled coil</keyword>
<dbReference type="Proteomes" id="UP000316921">
    <property type="component" value="Chromosome"/>
</dbReference>
<accession>A0A518BL49</accession>
<evidence type="ECO:0000256" key="1">
    <source>
        <dbReference type="SAM" id="Coils"/>
    </source>
</evidence>
<evidence type="ECO:0000313" key="3">
    <source>
        <dbReference type="EMBL" id="QDU67701.1"/>
    </source>
</evidence>
<dbReference type="AlphaFoldDB" id="A0A518BL49"/>
<dbReference type="EMBL" id="CP036287">
    <property type="protein sequence ID" value="QDU67701.1"/>
    <property type="molecule type" value="Genomic_DNA"/>
</dbReference>
<protein>
    <submittedName>
        <fullName evidence="3">Uncharacterized protein</fullName>
    </submittedName>
</protein>
<name>A0A518BL49_9BACT</name>
<evidence type="ECO:0000256" key="2">
    <source>
        <dbReference type="SAM" id="MobiDB-lite"/>
    </source>
</evidence>
<gene>
    <name evidence="3" type="ORF">Pla133_27890</name>
</gene>
<organism evidence="3 4">
    <name type="scientific">Engelhardtia mirabilis</name>
    <dbReference type="NCBI Taxonomy" id="2528011"/>
    <lineage>
        <taxon>Bacteria</taxon>
        <taxon>Pseudomonadati</taxon>
        <taxon>Planctomycetota</taxon>
        <taxon>Planctomycetia</taxon>
        <taxon>Planctomycetia incertae sedis</taxon>
        <taxon>Engelhardtia</taxon>
    </lineage>
</organism>
<feature type="coiled-coil region" evidence="1">
    <location>
        <begin position="49"/>
        <end position="76"/>
    </location>
</feature>
<keyword evidence="4" id="KW-1185">Reference proteome</keyword>